<organism evidence="1 2">
    <name type="scientific">Sphingomonas alpina</name>
    <dbReference type="NCBI Taxonomy" id="653931"/>
    <lineage>
        <taxon>Bacteria</taxon>
        <taxon>Pseudomonadati</taxon>
        <taxon>Pseudomonadota</taxon>
        <taxon>Alphaproteobacteria</taxon>
        <taxon>Sphingomonadales</taxon>
        <taxon>Sphingomonadaceae</taxon>
        <taxon>Sphingomonas</taxon>
    </lineage>
</organism>
<keyword evidence="2" id="KW-1185">Reference proteome</keyword>
<sequence>MSELNTEQWEKELRALLDQLQAHPSRDSTVERQRIAVLTNLIAARGNKVAA</sequence>
<protein>
    <submittedName>
        <fullName evidence="1">Uncharacterized protein</fullName>
    </submittedName>
</protein>
<dbReference type="RefSeq" id="WP_187763757.1">
    <property type="nucleotide sequence ID" value="NZ_CP061038.1"/>
</dbReference>
<evidence type="ECO:0000313" key="1">
    <source>
        <dbReference type="EMBL" id="QNQ11476.1"/>
    </source>
</evidence>
<dbReference type="EMBL" id="CP061038">
    <property type="protein sequence ID" value="QNQ11476.1"/>
    <property type="molecule type" value="Genomic_DNA"/>
</dbReference>
<dbReference type="Proteomes" id="UP000516148">
    <property type="component" value="Chromosome"/>
</dbReference>
<name>A0A7H0LP73_9SPHN</name>
<dbReference type="AlphaFoldDB" id="A0A7H0LP73"/>
<dbReference type="KEGG" id="spap:H3Z74_10265"/>
<reference evidence="1 2" key="1">
    <citation type="submission" date="2020-09" db="EMBL/GenBank/DDBJ databases">
        <title>Sphingomonas sp., a new species isolated from pork steak.</title>
        <authorList>
            <person name="Heidler von Heilborn D."/>
        </authorList>
    </citation>
    <scope>NUCLEOTIDE SEQUENCE [LARGE SCALE GENOMIC DNA]</scope>
    <source>
        <strain evidence="2">S8-3T</strain>
    </source>
</reference>
<gene>
    <name evidence="1" type="ORF">H3Z74_10265</name>
</gene>
<accession>A0A7H0LP73</accession>
<evidence type="ECO:0000313" key="2">
    <source>
        <dbReference type="Proteomes" id="UP000516148"/>
    </source>
</evidence>
<proteinExistence type="predicted"/>